<sequence length="89" mass="9051">MSEITIRNVAPDLDRGSIDYAAVQDPGHGNSAGAWTTVLIILLGSTIATVAFLMDLPLVVWIAGLAGWIGGPIVGAIVGKIAPAPAGHH</sequence>
<reference evidence="2 3" key="1">
    <citation type="journal article" date="2019" name="Int. J. Syst. Evol. Microbiol.">
        <title>The Global Catalogue of Microorganisms (GCM) 10K type strain sequencing project: providing services to taxonomists for standard genome sequencing and annotation.</title>
        <authorList>
            <consortium name="The Broad Institute Genomics Platform"/>
            <consortium name="The Broad Institute Genome Sequencing Center for Infectious Disease"/>
            <person name="Wu L."/>
            <person name="Ma J."/>
        </authorList>
    </citation>
    <scope>NUCLEOTIDE SEQUENCE [LARGE SCALE GENOMIC DNA]</scope>
    <source>
        <strain evidence="2 3">JCM 14546</strain>
    </source>
</reference>
<comment type="caution">
    <text evidence="2">The sequence shown here is derived from an EMBL/GenBank/DDBJ whole genome shotgun (WGS) entry which is preliminary data.</text>
</comment>
<protein>
    <submittedName>
        <fullName evidence="2">Uncharacterized protein</fullName>
    </submittedName>
</protein>
<evidence type="ECO:0000256" key="1">
    <source>
        <dbReference type="SAM" id="Phobius"/>
    </source>
</evidence>
<dbReference type="NCBIfam" id="NF041681">
    <property type="entry name" value="HGxxPAAW"/>
    <property type="match status" value="1"/>
</dbReference>
<proteinExistence type="predicted"/>
<keyword evidence="3" id="KW-1185">Reference proteome</keyword>
<dbReference type="Proteomes" id="UP001500755">
    <property type="component" value="Unassembled WGS sequence"/>
</dbReference>
<keyword evidence="1" id="KW-1133">Transmembrane helix</keyword>
<gene>
    <name evidence="2" type="ORF">GCM10009755_18490</name>
</gene>
<keyword evidence="1" id="KW-0812">Transmembrane</keyword>
<evidence type="ECO:0000313" key="2">
    <source>
        <dbReference type="EMBL" id="GAA2008351.1"/>
    </source>
</evidence>
<accession>A0ABN2TG33</accession>
<evidence type="ECO:0000313" key="3">
    <source>
        <dbReference type="Proteomes" id="UP001500755"/>
    </source>
</evidence>
<dbReference type="RefSeq" id="WP_344309028.1">
    <property type="nucleotide sequence ID" value="NZ_BAAANO010000017.1"/>
</dbReference>
<dbReference type="EMBL" id="BAAANO010000017">
    <property type="protein sequence ID" value="GAA2008351.1"/>
    <property type="molecule type" value="Genomic_DNA"/>
</dbReference>
<organism evidence="2 3">
    <name type="scientific">Brevibacterium samyangense</name>
    <dbReference type="NCBI Taxonomy" id="366888"/>
    <lineage>
        <taxon>Bacteria</taxon>
        <taxon>Bacillati</taxon>
        <taxon>Actinomycetota</taxon>
        <taxon>Actinomycetes</taxon>
        <taxon>Micrococcales</taxon>
        <taxon>Brevibacteriaceae</taxon>
        <taxon>Brevibacterium</taxon>
    </lineage>
</organism>
<name>A0ABN2TG33_9MICO</name>
<keyword evidence="1" id="KW-0472">Membrane</keyword>
<feature type="transmembrane region" description="Helical" evidence="1">
    <location>
        <begin position="58"/>
        <end position="79"/>
    </location>
</feature>
<dbReference type="Pfam" id="PF20447">
    <property type="entry name" value="DUF6704"/>
    <property type="match status" value="1"/>
</dbReference>
<feature type="transmembrane region" description="Helical" evidence="1">
    <location>
        <begin position="32"/>
        <end position="52"/>
    </location>
</feature>
<dbReference type="InterPro" id="IPR046550">
    <property type="entry name" value="DUF6704"/>
</dbReference>